<dbReference type="RefSeq" id="WP_185083321.1">
    <property type="nucleotide sequence ID" value="NZ_JACHJB010000001.1"/>
</dbReference>
<feature type="domain" description="Peptidase S33 tripeptidyl aminopeptidase-like C-terminal" evidence="7">
    <location>
        <begin position="406"/>
        <end position="500"/>
    </location>
</feature>
<comment type="similarity">
    <text evidence="1">Belongs to the peptidase S33 family.</text>
</comment>
<evidence type="ECO:0000256" key="4">
    <source>
        <dbReference type="SAM" id="MobiDB-lite"/>
    </source>
</evidence>
<dbReference type="PANTHER" id="PTHR43248">
    <property type="entry name" value="2-SUCCINYL-6-HYDROXY-2,4-CYCLOHEXADIENE-1-CARBOXYLATE SYNTHASE"/>
    <property type="match status" value="1"/>
</dbReference>
<gene>
    <name evidence="8" type="ORF">FHU36_001869</name>
</gene>
<dbReference type="SUPFAM" id="SSF53474">
    <property type="entry name" value="alpha/beta-Hydrolases"/>
    <property type="match status" value="1"/>
</dbReference>
<feature type="region of interest" description="Disordered" evidence="4">
    <location>
        <begin position="20"/>
        <end position="49"/>
    </location>
</feature>
<evidence type="ECO:0000313" key="9">
    <source>
        <dbReference type="Proteomes" id="UP000583800"/>
    </source>
</evidence>
<evidence type="ECO:0000259" key="6">
    <source>
        <dbReference type="Pfam" id="PF00561"/>
    </source>
</evidence>
<evidence type="ECO:0000256" key="1">
    <source>
        <dbReference type="ARBA" id="ARBA00010088"/>
    </source>
</evidence>
<reference evidence="8 9" key="1">
    <citation type="submission" date="2020-08" db="EMBL/GenBank/DDBJ databases">
        <title>Sequencing the genomes of 1000 actinobacteria strains.</title>
        <authorList>
            <person name="Klenk H.-P."/>
        </authorList>
    </citation>
    <scope>NUCLEOTIDE SEQUENCE [LARGE SCALE GENOMIC DNA]</scope>
    <source>
        <strain evidence="8 9">DSM 45913</strain>
    </source>
</reference>
<feature type="signal peptide" evidence="5">
    <location>
        <begin position="1"/>
        <end position="21"/>
    </location>
</feature>
<feature type="compositionally biased region" description="Basic and acidic residues" evidence="4">
    <location>
        <begin position="35"/>
        <end position="45"/>
    </location>
</feature>
<dbReference type="InterPro" id="IPR013595">
    <property type="entry name" value="Pept_S33_TAP-like_C"/>
</dbReference>
<evidence type="ECO:0000256" key="5">
    <source>
        <dbReference type="SAM" id="SignalP"/>
    </source>
</evidence>
<dbReference type="Pfam" id="PF00561">
    <property type="entry name" value="Abhydrolase_1"/>
    <property type="match status" value="1"/>
</dbReference>
<feature type="chain" id="PRO_5030576425" evidence="5">
    <location>
        <begin position="22"/>
        <end position="503"/>
    </location>
</feature>
<name>A0A7X0C0U8_9ACTN</name>
<organism evidence="8 9">
    <name type="scientific">Nonomuraea muscovyensis</name>
    <dbReference type="NCBI Taxonomy" id="1124761"/>
    <lineage>
        <taxon>Bacteria</taxon>
        <taxon>Bacillati</taxon>
        <taxon>Actinomycetota</taxon>
        <taxon>Actinomycetes</taxon>
        <taxon>Streptosporangiales</taxon>
        <taxon>Streptosporangiaceae</taxon>
        <taxon>Nonomuraea</taxon>
    </lineage>
</organism>
<accession>A0A7X0C0U8</accession>
<comment type="caution">
    <text evidence="8">The sequence shown here is derived from an EMBL/GenBank/DDBJ whole genome shotgun (WGS) entry which is preliminary data.</text>
</comment>
<dbReference type="Proteomes" id="UP000583800">
    <property type="component" value="Unassembled WGS sequence"/>
</dbReference>
<dbReference type="InterPro" id="IPR051601">
    <property type="entry name" value="Serine_prot/Carboxylest_S33"/>
</dbReference>
<dbReference type="InterPro" id="IPR000073">
    <property type="entry name" value="AB_hydrolase_1"/>
</dbReference>
<dbReference type="EMBL" id="JACHJB010000001">
    <property type="protein sequence ID" value="MBB6345360.1"/>
    <property type="molecule type" value="Genomic_DNA"/>
</dbReference>
<evidence type="ECO:0000313" key="8">
    <source>
        <dbReference type="EMBL" id="MBB6345360.1"/>
    </source>
</evidence>
<keyword evidence="9" id="KW-1185">Reference proteome</keyword>
<proteinExistence type="inferred from homology"/>
<feature type="domain" description="AB hydrolase-1" evidence="6">
    <location>
        <begin position="109"/>
        <end position="277"/>
    </location>
</feature>
<evidence type="ECO:0000256" key="3">
    <source>
        <dbReference type="ARBA" id="ARBA00022801"/>
    </source>
</evidence>
<dbReference type="GO" id="GO:0016787">
    <property type="term" value="F:hydrolase activity"/>
    <property type="evidence" value="ECO:0007669"/>
    <property type="project" value="UniProtKB-KW"/>
</dbReference>
<sequence>MKKTLLTFVLCATALAGCGSAEDPAKPAADPAAKSTDRSPGRPAEDTGTVAWSTCTGLTGPDGKPAAPDPSVECGTIKVPLDYAKPDGEQIGLALIRVKATTDDRLGSLVFNFGGPGGSGVDTLALAAKAFAGLGTRYDLVSFDPRGVDRSAGVRCGGEVERLLAAGSDADGEKLTKQFTAACEKDSGKILPYVGTVNAAKDLERLRAALGDDQLNYFGLSYGTHLGAVYATHFPKNVGRFVLDSAYDPTVTFEERAVTQATGFATSFEAFAKDCVAQGCDLGRTTAEVKANVEALVEGLKTKPLKVGSRTLTHGLGQLAVITPLYAKATWPMLEQAAASAMKGDGATLLALADSYTGRKPDGTYSTMLTSLQAINCVDSAERPGRAETAAINKKVEKVFPVLASETPVMACSYWPAKGDDEAKRIDATGSAPIVVIGGKGDPATPYQWAVSLNKLLKTGVLITYEGEGHGAYLSGSSCIMRLVDTYVLSGKVPAANTSCPAA</sequence>
<evidence type="ECO:0000256" key="2">
    <source>
        <dbReference type="ARBA" id="ARBA00022729"/>
    </source>
</evidence>
<dbReference type="AlphaFoldDB" id="A0A7X0C0U8"/>
<dbReference type="Gene3D" id="3.40.50.1820">
    <property type="entry name" value="alpha/beta hydrolase"/>
    <property type="match status" value="1"/>
</dbReference>
<keyword evidence="2 5" id="KW-0732">Signal</keyword>
<dbReference type="PANTHER" id="PTHR43248:SF29">
    <property type="entry name" value="TRIPEPTIDYL AMINOPEPTIDASE"/>
    <property type="match status" value="1"/>
</dbReference>
<keyword evidence="3" id="KW-0378">Hydrolase</keyword>
<dbReference type="PROSITE" id="PS51257">
    <property type="entry name" value="PROKAR_LIPOPROTEIN"/>
    <property type="match status" value="1"/>
</dbReference>
<protein>
    <submittedName>
        <fullName evidence="8">Pimeloyl-ACP methyl ester carboxylesterase</fullName>
    </submittedName>
</protein>
<evidence type="ECO:0000259" key="7">
    <source>
        <dbReference type="Pfam" id="PF08386"/>
    </source>
</evidence>
<dbReference type="InterPro" id="IPR029058">
    <property type="entry name" value="AB_hydrolase_fold"/>
</dbReference>
<dbReference type="Pfam" id="PF08386">
    <property type="entry name" value="Abhydrolase_4"/>
    <property type="match status" value="1"/>
</dbReference>